<gene>
    <name evidence="1" type="ORF">DXD79_18615</name>
</gene>
<dbReference type="AlphaFoldDB" id="A0A374P3J2"/>
<sequence>MSGGKGYLMRKNRIKRVLLQMTLILAAAASLYGCSRDGKVISDPEGAAAGTQKNQALGRYAESEVPLPEGVTYDSGLGFLEGPDGRPVLFARKEKNGTAEFTAYLLSEDLTWEEKECGWLNQLGLKYENSSIGITFGEDHNMYAVYSEGDDQEVISRHHVVAAGDWEHGQELNLPVLLETGEYGYKYYPRSITVLENGNLLFSSGNNIYLYDAAGQQKLAELPGSDSCYFARGSQFYAIDEASESLILYDGEDGKEKTRYPLNLNQYFGVPGIVGENGDISLLSVEGIQVLKNGSGIWEQIIEGKSNTMGSPKYYASGFAAGSQEDYFVYYNSMDETNKLSHYVYYPDMPVEPEKELTIFSLSDNNTIRQAVSEYQIENPNVKVDFQPLLEEGSAAVADDYIRTLNAELLAGEGPDILILDGLSEESYIEKGVLADITDEIERLTASGDFLANIAEECRVDGRIYSVPVRIGLPMTFGRKEALKEAGQLSSLADYVQAHETGQVFGTVDREALLSFYADAFLNDIVKEGDVVEETELTEFLTDMKRIIDGSEVSDGTREKRPSSIWGLLEKGTHLYSNVINGFFESGQGASIVEQAQGKLEADVILINETYVPYGTIGITKASKNQDLAIGFLQTVLSEDVQCSDFYDGFAVNQNALEFLCTVERTSADAYGGTIPGADGRTYDMKIGWPSEPLRRRMTEFCKTVKHSAGRNWKEKQILLEYSKDYFDGTASLEDAAKKLMTKITLYLQE</sequence>
<protein>
    <submittedName>
        <fullName evidence="1">Extracellular solute-binding protein</fullName>
    </submittedName>
</protein>
<dbReference type="Pfam" id="PF13416">
    <property type="entry name" value="SBP_bac_8"/>
    <property type="match status" value="1"/>
</dbReference>
<dbReference type="PROSITE" id="PS51257">
    <property type="entry name" value="PROKAR_LIPOPROTEIN"/>
    <property type="match status" value="1"/>
</dbReference>
<evidence type="ECO:0000313" key="1">
    <source>
        <dbReference type="EMBL" id="RGJ01416.1"/>
    </source>
</evidence>
<evidence type="ECO:0000313" key="2">
    <source>
        <dbReference type="Proteomes" id="UP000263014"/>
    </source>
</evidence>
<dbReference type="InterPro" id="IPR006059">
    <property type="entry name" value="SBP"/>
</dbReference>
<name>A0A374P3J2_9FIRM</name>
<dbReference type="SUPFAM" id="SSF50969">
    <property type="entry name" value="YVTN repeat-like/Quinoprotein amine dehydrogenase"/>
    <property type="match status" value="1"/>
</dbReference>
<organism evidence="1 2">
    <name type="scientific">Hungatella hathewayi</name>
    <dbReference type="NCBI Taxonomy" id="154046"/>
    <lineage>
        <taxon>Bacteria</taxon>
        <taxon>Bacillati</taxon>
        <taxon>Bacillota</taxon>
        <taxon>Clostridia</taxon>
        <taxon>Lachnospirales</taxon>
        <taxon>Lachnospiraceae</taxon>
        <taxon>Hungatella</taxon>
    </lineage>
</organism>
<dbReference type="Gene3D" id="3.40.190.10">
    <property type="entry name" value="Periplasmic binding protein-like II"/>
    <property type="match status" value="1"/>
</dbReference>
<comment type="caution">
    <text evidence="1">The sequence shown here is derived from an EMBL/GenBank/DDBJ whole genome shotgun (WGS) entry which is preliminary data.</text>
</comment>
<dbReference type="InterPro" id="IPR011044">
    <property type="entry name" value="Quino_amine_DH_bsu"/>
</dbReference>
<reference evidence="1 2" key="1">
    <citation type="submission" date="2018-08" db="EMBL/GenBank/DDBJ databases">
        <title>A genome reference for cultivated species of the human gut microbiota.</title>
        <authorList>
            <person name="Zou Y."/>
            <person name="Xue W."/>
            <person name="Luo G."/>
        </authorList>
    </citation>
    <scope>NUCLEOTIDE SEQUENCE [LARGE SCALE GENOMIC DNA]</scope>
    <source>
        <strain evidence="1 2">TM09-12</strain>
    </source>
</reference>
<dbReference type="Proteomes" id="UP000263014">
    <property type="component" value="Unassembled WGS sequence"/>
</dbReference>
<dbReference type="EMBL" id="QSON01000009">
    <property type="protein sequence ID" value="RGJ01416.1"/>
    <property type="molecule type" value="Genomic_DNA"/>
</dbReference>
<dbReference type="InterPro" id="IPR050490">
    <property type="entry name" value="Bact_solute-bd_prot1"/>
</dbReference>
<proteinExistence type="predicted"/>
<accession>A0A374P3J2</accession>
<dbReference type="PANTHER" id="PTHR43649">
    <property type="entry name" value="ARABINOSE-BINDING PROTEIN-RELATED"/>
    <property type="match status" value="1"/>
</dbReference>
<dbReference type="PANTHER" id="PTHR43649:SF12">
    <property type="entry name" value="DIACETYLCHITOBIOSE BINDING PROTEIN DASA"/>
    <property type="match status" value="1"/>
</dbReference>
<dbReference type="SUPFAM" id="SSF53850">
    <property type="entry name" value="Periplasmic binding protein-like II"/>
    <property type="match status" value="1"/>
</dbReference>